<comment type="caution">
    <text evidence="4">The sequence shown here is derived from an EMBL/GenBank/DDBJ whole genome shotgun (WGS) entry which is preliminary data.</text>
</comment>
<evidence type="ECO:0008006" key="6">
    <source>
        <dbReference type="Google" id="ProtNLM"/>
    </source>
</evidence>
<dbReference type="InterPro" id="IPR035328">
    <property type="entry name" value="DUF3048_C"/>
</dbReference>
<evidence type="ECO:0000256" key="1">
    <source>
        <dbReference type="SAM" id="MobiDB-lite"/>
    </source>
</evidence>
<evidence type="ECO:0000313" key="5">
    <source>
        <dbReference type="Proteomes" id="UP000034366"/>
    </source>
</evidence>
<dbReference type="EMBL" id="LBTW01000020">
    <property type="protein sequence ID" value="KKQ49003.1"/>
    <property type="molecule type" value="Genomic_DNA"/>
</dbReference>
<accession>A0A0G0I0Y8</accession>
<dbReference type="InterPro" id="IPR021416">
    <property type="entry name" value="DUF3048_N"/>
</dbReference>
<feature type="domain" description="DUF3048" evidence="3">
    <location>
        <begin position="287"/>
        <end position="395"/>
    </location>
</feature>
<dbReference type="Pfam" id="PF11258">
    <property type="entry name" value="DUF3048"/>
    <property type="match status" value="1"/>
</dbReference>
<dbReference type="InterPro" id="IPR023158">
    <property type="entry name" value="YerB-like_sf"/>
</dbReference>
<proteinExistence type="predicted"/>
<organism evidence="4 5">
    <name type="scientific">Candidatus Woesebacteria bacterium GW2011_GWD1_38_10</name>
    <dbReference type="NCBI Taxonomy" id="1618592"/>
    <lineage>
        <taxon>Bacteria</taxon>
        <taxon>Candidatus Woeseibacteriota</taxon>
    </lineage>
</organism>
<evidence type="ECO:0000259" key="3">
    <source>
        <dbReference type="Pfam" id="PF17479"/>
    </source>
</evidence>
<dbReference type="SUPFAM" id="SSF159774">
    <property type="entry name" value="YerB-like"/>
    <property type="match status" value="2"/>
</dbReference>
<protein>
    <recommendedName>
        <fullName evidence="6">PT repeat-containing protein</fullName>
    </recommendedName>
</protein>
<evidence type="ECO:0000313" key="4">
    <source>
        <dbReference type="EMBL" id="KKQ49003.1"/>
    </source>
</evidence>
<gene>
    <name evidence="4" type="ORF">US67_C0020G0017</name>
</gene>
<feature type="domain" description="DUF3048" evidence="2">
    <location>
        <begin position="76"/>
        <end position="164"/>
    </location>
</feature>
<dbReference type="Gene3D" id="3.50.90.10">
    <property type="entry name" value="YerB-like"/>
    <property type="match status" value="1"/>
</dbReference>
<dbReference type="Pfam" id="PF17479">
    <property type="entry name" value="DUF3048_C"/>
    <property type="match status" value="1"/>
</dbReference>
<name>A0A0G0I0Y8_9BACT</name>
<feature type="region of interest" description="Disordered" evidence="1">
    <location>
        <begin position="33"/>
        <end position="60"/>
    </location>
</feature>
<reference evidence="4 5" key="1">
    <citation type="journal article" date="2015" name="Nature">
        <title>rRNA introns, odd ribosomes, and small enigmatic genomes across a large radiation of phyla.</title>
        <authorList>
            <person name="Brown C.T."/>
            <person name="Hug L.A."/>
            <person name="Thomas B.C."/>
            <person name="Sharon I."/>
            <person name="Castelle C.J."/>
            <person name="Singh A."/>
            <person name="Wilkins M.J."/>
            <person name="Williams K.H."/>
            <person name="Banfield J.F."/>
        </authorList>
    </citation>
    <scope>NUCLEOTIDE SEQUENCE [LARGE SCALE GENOMIC DNA]</scope>
</reference>
<sequence>MKKISFALIANFIGLYLLSTGVSWAAFSYLKKEPDGSSKKQNVSDESSAIDPGLPKTEECPINGAMYSEPVRDIWETRRPLTAMVENHLDARPLSGISRADVVYEAVAEGGITRFLGVFYCDAAISDFRLAVIRSARVYYINWAAEYGTYPIFLHWGGANNICNSCYRGVKEQGKIASEVDAFKLLDKIGWRNGTYGNDMDGQSNLGYPALKRLPNRLSDTEDAATEHQPTAFINDVYKEAEDRGFSYVDSDGKKWNENFRQWLFTNDKPVKEEIIKDISFVFWSNKGDYDVSWKYDEENNLYKRFNGGREFVDLEYDNRQVSAKNIVIQFVKERGPVDQELHMNYDIVGKGDFLLFNNGTVTEGTWKKEGITARTAFFDEKGKEISFVRGQIWIEAIPTGNKINY</sequence>
<evidence type="ECO:0000259" key="2">
    <source>
        <dbReference type="Pfam" id="PF11258"/>
    </source>
</evidence>
<dbReference type="Proteomes" id="UP000034366">
    <property type="component" value="Unassembled WGS sequence"/>
</dbReference>
<dbReference type="AlphaFoldDB" id="A0A0G0I0Y8"/>